<feature type="transmembrane region" description="Helical" evidence="10">
    <location>
        <begin position="73"/>
        <end position="94"/>
    </location>
</feature>
<evidence type="ECO:0000256" key="3">
    <source>
        <dbReference type="ARBA" id="ARBA00012132"/>
    </source>
</evidence>
<keyword evidence="12" id="KW-1185">Reference proteome</keyword>
<evidence type="ECO:0000256" key="10">
    <source>
        <dbReference type="SAM" id="Phobius"/>
    </source>
</evidence>
<feature type="transmembrane region" description="Helical" evidence="10">
    <location>
        <begin position="100"/>
        <end position="121"/>
    </location>
</feature>
<name>A0A443SR28_9ACAR</name>
<evidence type="ECO:0000256" key="6">
    <source>
        <dbReference type="ARBA" id="ARBA00022777"/>
    </source>
</evidence>
<dbReference type="GO" id="GO:0043048">
    <property type="term" value="P:dolichyl monophosphate biosynthetic process"/>
    <property type="evidence" value="ECO:0007669"/>
    <property type="project" value="TreeGrafter"/>
</dbReference>
<comment type="caution">
    <text evidence="11">The sequence shown here is derived from an EMBL/GenBank/DDBJ whole genome shotgun (WGS) entry which is preliminary data.</text>
</comment>
<comment type="subcellular location">
    <subcellularLocation>
        <location evidence="1">Endoplasmic reticulum membrane</location>
        <topology evidence="1">Multi-pass membrane protein</topology>
    </subcellularLocation>
</comment>
<evidence type="ECO:0000256" key="4">
    <source>
        <dbReference type="ARBA" id="ARBA00022679"/>
    </source>
</evidence>
<comment type="similarity">
    <text evidence="2">Belongs to the polyprenol kinase family.</text>
</comment>
<evidence type="ECO:0000256" key="8">
    <source>
        <dbReference type="ARBA" id="ARBA00022989"/>
    </source>
</evidence>
<evidence type="ECO:0000256" key="7">
    <source>
        <dbReference type="ARBA" id="ARBA00022824"/>
    </source>
</evidence>
<dbReference type="PANTHER" id="PTHR13205">
    <property type="entry name" value="TRANSMEMBRANE PROTEIN 15-RELATED"/>
    <property type="match status" value="1"/>
</dbReference>
<evidence type="ECO:0000256" key="2">
    <source>
        <dbReference type="ARBA" id="ARBA00010794"/>
    </source>
</evidence>
<feature type="transmembrane region" description="Helical" evidence="10">
    <location>
        <begin position="30"/>
        <end position="52"/>
    </location>
</feature>
<feature type="transmembrane region" description="Helical" evidence="10">
    <location>
        <begin position="164"/>
        <end position="183"/>
    </location>
</feature>
<organism evidence="11 12">
    <name type="scientific">Leptotrombidium deliense</name>
    <dbReference type="NCBI Taxonomy" id="299467"/>
    <lineage>
        <taxon>Eukaryota</taxon>
        <taxon>Metazoa</taxon>
        <taxon>Ecdysozoa</taxon>
        <taxon>Arthropoda</taxon>
        <taxon>Chelicerata</taxon>
        <taxon>Arachnida</taxon>
        <taxon>Acari</taxon>
        <taxon>Acariformes</taxon>
        <taxon>Trombidiformes</taxon>
        <taxon>Prostigmata</taxon>
        <taxon>Anystina</taxon>
        <taxon>Parasitengona</taxon>
        <taxon>Trombiculoidea</taxon>
        <taxon>Trombiculidae</taxon>
        <taxon>Leptotrombidium</taxon>
    </lineage>
</organism>
<keyword evidence="8 10" id="KW-1133">Transmembrane helix</keyword>
<accession>A0A443SR28</accession>
<keyword evidence="9 10" id="KW-0472">Membrane</keyword>
<evidence type="ECO:0000313" key="11">
    <source>
        <dbReference type="EMBL" id="RWS29969.1"/>
    </source>
</evidence>
<keyword evidence="6 11" id="KW-0418">Kinase</keyword>
<dbReference type="VEuPathDB" id="VectorBase:LDEU002072"/>
<dbReference type="Proteomes" id="UP000288716">
    <property type="component" value="Unassembled WGS sequence"/>
</dbReference>
<evidence type="ECO:0000313" key="12">
    <source>
        <dbReference type="Proteomes" id="UP000288716"/>
    </source>
</evidence>
<dbReference type="Pfam" id="PF01148">
    <property type="entry name" value="CTP_transf_1"/>
    <property type="match status" value="1"/>
</dbReference>
<dbReference type="PANTHER" id="PTHR13205:SF15">
    <property type="entry name" value="DOLICHOL KINASE"/>
    <property type="match status" value="1"/>
</dbReference>
<dbReference type="AlphaFoldDB" id="A0A443SR28"/>
<keyword evidence="7" id="KW-0256">Endoplasmic reticulum</keyword>
<keyword evidence="5 10" id="KW-0812">Transmembrane</keyword>
<evidence type="ECO:0000256" key="5">
    <source>
        <dbReference type="ARBA" id="ARBA00022692"/>
    </source>
</evidence>
<feature type="transmembrane region" description="Helical" evidence="10">
    <location>
        <begin position="141"/>
        <end position="158"/>
    </location>
</feature>
<proteinExistence type="inferred from homology"/>
<sequence length="200" mass="22541">MQKANTSTRKFFHIVFDIIFIVGLKNDVELLYFSSASMLYVLLIMEIVRVLNMPPLARYIDQSFNTFRDEKDAGIITVTHVYLLIGICVPLWIYPSSNNITIHTASGLIAAGFGDTAAAFFGSRYGKHKWPSSQKTFEGSLAAFVSQVIASLFLFSYLNLRFSFNEIMAILLAALFTCVVEAVTQQIDNLLIPLYFNLRK</sequence>
<dbReference type="EMBL" id="NCKV01000695">
    <property type="protein sequence ID" value="RWS29969.1"/>
    <property type="molecule type" value="Genomic_DNA"/>
</dbReference>
<dbReference type="InterPro" id="IPR032974">
    <property type="entry name" value="Polypren_kinase"/>
</dbReference>
<keyword evidence="4" id="KW-0808">Transferase</keyword>
<dbReference type="EC" id="2.7.1.108" evidence="3"/>
<dbReference type="GO" id="GO:0004168">
    <property type="term" value="F:dolichol kinase activity"/>
    <property type="evidence" value="ECO:0007669"/>
    <property type="project" value="UniProtKB-EC"/>
</dbReference>
<dbReference type="GO" id="GO:0005789">
    <property type="term" value="C:endoplasmic reticulum membrane"/>
    <property type="evidence" value="ECO:0007669"/>
    <property type="project" value="UniProtKB-SubCell"/>
</dbReference>
<evidence type="ECO:0000256" key="1">
    <source>
        <dbReference type="ARBA" id="ARBA00004477"/>
    </source>
</evidence>
<gene>
    <name evidence="11" type="ORF">B4U80_08200</name>
</gene>
<protein>
    <recommendedName>
        <fullName evidence="3">dolichol kinase</fullName>
        <ecNumber evidence="3">2.7.1.108</ecNumber>
    </recommendedName>
</protein>
<evidence type="ECO:0000256" key="9">
    <source>
        <dbReference type="ARBA" id="ARBA00023136"/>
    </source>
</evidence>
<dbReference type="OrthoDB" id="377083at2759"/>
<reference evidence="11 12" key="1">
    <citation type="journal article" date="2018" name="Gigascience">
        <title>Genomes of trombidid mites reveal novel predicted allergens and laterally-transferred genes associated with secondary metabolism.</title>
        <authorList>
            <person name="Dong X."/>
            <person name="Chaisiri K."/>
            <person name="Xia D."/>
            <person name="Armstrong S.D."/>
            <person name="Fang Y."/>
            <person name="Donnelly M.J."/>
            <person name="Kadowaki T."/>
            <person name="McGarry J.W."/>
            <person name="Darby A.C."/>
            <person name="Makepeace B.L."/>
        </authorList>
    </citation>
    <scope>NUCLEOTIDE SEQUENCE [LARGE SCALE GENOMIC DNA]</scope>
    <source>
        <strain evidence="11">UoL-UT</strain>
    </source>
</reference>
<dbReference type="STRING" id="299467.A0A443SR28"/>